<sequence length="160" mass="17564">MSRKGLTFPEGAVSNGRVGTARIREQIGATAAVLVSTVPAPLAQPILAMVEEKRSKYSNKKCEVDGVKFDSRAEARRWSQLVGMQAQGEICALERQVVYVLAPGVVINGRKAPPLRYVADFVCERGEETVIEDVKGVITPEYRIKRHLMALKGLSIVEIK</sequence>
<accession>A0A5E4SGH5</accession>
<dbReference type="AlphaFoldDB" id="A0A5E4SGH5"/>
<dbReference type="Pfam" id="PF06356">
    <property type="entry name" value="DUF1064"/>
    <property type="match status" value="1"/>
</dbReference>
<protein>
    <recommendedName>
        <fullName evidence="3">Gp72</fullName>
    </recommendedName>
</protein>
<gene>
    <name evidence="1" type="ORF">PHO31112_00778</name>
</gene>
<dbReference type="RefSeq" id="WP_246177730.1">
    <property type="nucleotide sequence ID" value="NZ_CABPSM010000002.1"/>
</dbReference>
<proteinExistence type="predicted"/>
<dbReference type="Proteomes" id="UP000343317">
    <property type="component" value="Unassembled WGS sequence"/>
</dbReference>
<evidence type="ECO:0000313" key="1">
    <source>
        <dbReference type="EMBL" id="VVD74770.1"/>
    </source>
</evidence>
<keyword evidence="2" id="KW-1185">Reference proteome</keyword>
<reference evidence="1 2" key="1">
    <citation type="submission" date="2019-08" db="EMBL/GenBank/DDBJ databases">
        <authorList>
            <person name="Peeters C."/>
        </authorList>
    </citation>
    <scope>NUCLEOTIDE SEQUENCE [LARGE SCALE GENOMIC DNA]</scope>
    <source>
        <strain evidence="1 2">LMG 31112</strain>
    </source>
</reference>
<name>A0A5E4SGH5_9BURK</name>
<organism evidence="1 2">
    <name type="scientific">Pandoraea horticolens</name>
    <dbReference type="NCBI Taxonomy" id="2508298"/>
    <lineage>
        <taxon>Bacteria</taxon>
        <taxon>Pseudomonadati</taxon>
        <taxon>Pseudomonadota</taxon>
        <taxon>Betaproteobacteria</taxon>
        <taxon>Burkholderiales</taxon>
        <taxon>Burkholderiaceae</taxon>
        <taxon>Pandoraea</taxon>
    </lineage>
</organism>
<evidence type="ECO:0008006" key="3">
    <source>
        <dbReference type="Google" id="ProtNLM"/>
    </source>
</evidence>
<evidence type="ECO:0000313" key="2">
    <source>
        <dbReference type="Proteomes" id="UP000343317"/>
    </source>
</evidence>
<dbReference type="EMBL" id="CABPSM010000002">
    <property type="protein sequence ID" value="VVD74770.1"/>
    <property type="molecule type" value="Genomic_DNA"/>
</dbReference>
<dbReference type="InterPro" id="IPR009414">
    <property type="entry name" value="DUF1064"/>
</dbReference>